<evidence type="ECO:0000313" key="3">
    <source>
        <dbReference type="EMBL" id="MBJ6723377.1"/>
    </source>
</evidence>
<evidence type="ECO:0000259" key="2">
    <source>
        <dbReference type="PROSITE" id="PS50110"/>
    </source>
</evidence>
<dbReference type="InterPro" id="IPR003594">
    <property type="entry name" value="HATPase_dom"/>
</dbReference>
<evidence type="ECO:0000256" key="1">
    <source>
        <dbReference type="PROSITE-ProRule" id="PRU00169"/>
    </source>
</evidence>
<dbReference type="PANTHER" id="PTHR43228">
    <property type="entry name" value="TWO-COMPONENT RESPONSE REGULATOR"/>
    <property type="match status" value="1"/>
</dbReference>
<sequence length="565" mass="62232">MPMTTPAPASEFTLLFVEDDQFSREMVLPRLEQLFARVEVAVDGIQGLERFQQGGIDLVLTDQHLPGMSGLEMTREIRVSDQETPVVLMTSSIDNDILLEAINVGVSRFIPKPYDYQVLSRRLKIIAREIADKRLVERLQQQEVEELRSKDSYHLLQQEAARRKEHHVVRNQMLHQALPDGDGNLWGVEVRYAPRDIMCGDAYTVRRLPDGRLLVFMADAMGSGLSASITAILATSFSNFFVAHFQTGCICGFSLPILVGRFREYLSEILLDDEVLSCGFFLVDLARLELDAALFALPPLLVRVNDGTVQQLRSGNAPFCSYTGAISFTKLDLAGIAELLATTDGVTDAELAEGGAYREVLEEDFRQSPTLNALQGRFRQRVAAGEQDDMTLFQLRRLGSADAVTFRIDPPPTYEGVAEAVEETMVRLRGERILDGDLLDEIEFVLSEAAANAYEHGCLGLGGARKRELLLDGSYDAVLTGSVAPEGAHLGVAVRIQREEGLLTFEVSSSGPGLTPAHFGVTVESTAVNGRGLQMIKSFCDSIFLADEGRRLIMMKSFEGGNYAA</sequence>
<dbReference type="InterPro" id="IPR052048">
    <property type="entry name" value="ST_Response_Regulator"/>
</dbReference>
<evidence type="ECO:0000313" key="4">
    <source>
        <dbReference type="Proteomes" id="UP000636888"/>
    </source>
</evidence>
<feature type="domain" description="Response regulatory" evidence="2">
    <location>
        <begin position="13"/>
        <end position="127"/>
    </location>
</feature>
<dbReference type="EMBL" id="JAEMHM010000001">
    <property type="protein sequence ID" value="MBJ6723377.1"/>
    <property type="molecule type" value="Genomic_DNA"/>
</dbReference>
<dbReference type="InterPro" id="IPR036457">
    <property type="entry name" value="PPM-type-like_dom_sf"/>
</dbReference>
<dbReference type="PANTHER" id="PTHR43228:SF1">
    <property type="entry name" value="TWO-COMPONENT RESPONSE REGULATOR ARR22"/>
    <property type="match status" value="1"/>
</dbReference>
<proteinExistence type="predicted"/>
<dbReference type="CDD" id="cd00156">
    <property type="entry name" value="REC"/>
    <property type="match status" value="1"/>
</dbReference>
<dbReference type="Gene3D" id="3.60.40.10">
    <property type="entry name" value="PPM-type phosphatase domain"/>
    <property type="match status" value="1"/>
</dbReference>
<dbReference type="PROSITE" id="PS50110">
    <property type="entry name" value="RESPONSE_REGULATORY"/>
    <property type="match status" value="1"/>
</dbReference>
<reference evidence="3" key="1">
    <citation type="submission" date="2020-12" db="EMBL/GenBank/DDBJ databases">
        <title>Geomonas sp. Red875, isolated from river sediment.</title>
        <authorList>
            <person name="Xu Z."/>
            <person name="Zhang Z."/>
            <person name="Masuda Y."/>
            <person name="Itoh H."/>
            <person name="Senoo K."/>
        </authorList>
    </citation>
    <scope>NUCLEOTIDE SEQUENCE</scope>
    <source>
        <strain evidence="3">Red875</strain>
    </source>
</reference>
<organism evidence="3 4">
    <name type="scientific">Geomesophilobacter sediminis</name>
    <dbReference type="NCBI Taxonomy" id="2798584"/>
    <lineage>
        <taxon>Bacteria</taxon>
        <taxon>Pseudomonadati</taxon>
        <taxon>Thermodesulfobacteriota</taxon>
        <taxon>Desulfuromonadia</taxon>
        <taxon>Geobacterales</taxon>
        <taxon>Geobacteraceae</taxon>
        <taxon>Geomesophilobacter</taxon>
    </lineage>
</organism>
<gene>
    <name evidence="3" type="ORF">JFN93_01535</name>
</gene>
<dbReference type="CDD" id="cd16936">
    <property type="entry name" value="HATPase_RsbW-like"/>
    <property type="match status" value="1"/>
</dbReference>
<dbReference type="GO" id="GO:0000160">
    <property type="term" value="P:phosphorelay signal transduction system"/>
    <property type="evidence" value="ECO:0007669"/>
    <property type="project" value="InterPro"/>
</dbReference>
<dbReference type="Pfam" id="PF00072">
    <property type="entry name" value="Response_reg"/>
    <property type="match status" value="1"/>
</dbReference>
<dbReference type="Proteomes" id="UP000636888">
    <property type="component" value="Unassembled WGS sequence"/>
</dbReference>
<keyword evidence="1" id="KW-0597">Phosphoprotein</keyword>
<dbReference type="Gene3D" id="3.40.50.2300">
    <property type="match status" value="1"/>
</dbReference>
<accession>A0A8J7IVU2</accession>
<dbReference type="InterPro" id="IPR001789">
    <property type="entry name" value="Sig_transdc_resp-reg_receiver"/>
</dbReference>
<protein>
    <submittedName>
        <fullName evidence="3">Response regulator</fullName>
    </submittedName>
</protein>
<dbReference type="SMART" id="SM00448">
    <property type="entry name" value="REC"/>
    <property type="match status" value="1"/>
</dbReference>
<dbReference type="Gene3D" id="3.30.565.10">
    <property type="entry name" value="Histidine kinase-like ATPase, C-terminal domain"/>
    <property type="match status" value="1"/>
</dbReference>
<dbReference type="SUPFAM" id="SSF52172">
    <property type="entry name" value="CheY-like"/>
    <property type="match status" value="1"/>
</dbReference>
<dbReference type="Pfam" id="PF07228">
    <property type="entry name" value="SpoIIE"/>
    <property type="match status" value="1"/>
</dbReference>
<comment type="caution">
    <text evidence="3">The sequence shown here is derived from an EMBL/GenBank/DDBJ whole genome shotgun (WGS) entry which is preliminary data.</text>
</comment>
<dbReference type="InterPro" id="IPR001932">
    <property type="entry name" value="PPM-type_phosphatase-like_dom"/>
</dbReference>
<name>A0A8J7IVU2_9BACT</name>
<dbReference type="InterPro" id="IPR036890">
    <property type="entry name" value="HATPase_C_sf"/>
</dbReference>
<keyword evidence="4" id="KW-1185">Reference proteome</keyword>
<dbReference type="AlphaFoldDB" id="A0A8J7IVU2"/>
<dbReference type="Pfam" id="PF13581">
    <property type="entry name" value="HATPase_c_2"/>
    <property type="match status" value="1"/>
</dbReference>
<feature type="modified residue" description="4-aspartylphosphate" evidence="1">
    <location>
        <position position="62"/>
    </location>
</feature>
<dbReference type="InterPro" id="IPR011006">
    <property type="entry name" value="CheY-like_superfamily"/>
</dbReference>
<dbReference type="RefSeq" id="WP_199382209.1">
    <property type="nucleotide sequence ID" value="NZ_JAEMHM010000001.1"/>
</dbReference>